<organism evidence="1 2">
    <name type="scientific">Actinomycetospora chlora</name>
    <dbReference type="NCBI Taxonomy" id="663608"/>
    <lineage>
        <taxon>Bacteria</taxon>
        <taxon>Bacillati</taxon>
        <taxon>Actinomycetota</taxon>
        <taxon>Actinomycetes</taxon>
        <taxon>Pseudonocardiales</taxon>
        <taxon>Pseudonocardiaceae</taxon>
        <taxon>Actinomycetospora</taxon>
    </lineage>
</organism>
<evidence type="ECO:0000313" key="2">
    <source>
        <dbReference type="Proteomes" id="UP001500928"/>
    </source>
</evidence>
<evidence type="ECO:0000313" key="1">
    <source>
        <dbReference type="EMBL" id="GAA4781724.1"/>
    </source>
</evidence>
<dbReference type="SUPFAM" id="SSF52833">
    <property type="entry name" value="Thioredoxin-like"/>
    <property type="match status" value="1"/>
</dbReference>
<protein>
    <recommendedName>
        <fullName evidence="3">Thioredoxin</fullName>
    </recommendedName>
</protein>
<name>A0ABP9AHX2_9PSEU</name>
<dbReference type="Proteomes" id="UP001500928">
    <property type="component" value="Unassembled WGS sequence"/>
</dbReference>
<gene>
    <name evidence="1" type="ORF">GCM10023200_13890</name>
</gene>
<keyword evidence="2" id="KW-1185">Reference proteome</keyword>
<evidence type="ECO:0008006" key="3">
    <source>
        <dbReference type="Google" id="ProtNLM"/>
    </source>
</evidence>
<dbReference type="EMBL" id="BAABHO010000008">
    <property type="protein sequence ID" value="GAA4781724.1"/>
    <property type="molecule type" value="Genomic_DNA"/>
</dbReference>
<accession>A0ABP9AHX2</accession>
<comment type="caution">
    <text evidence="1">The sequence shown here is derived from an EMBL/GenBank/DDBJ whole genome shotgun (WGS) entry which is preliminary data.</text>
</comment>
<reference evidence="2" key="1">
    <citation type="journal article" date="2019" name="Int. J. Syst. Evol. Microbiol.">
        <title>The Global Catalogue of Microorganisms (GCM) 10K type strain sequencing project: providing services to taxonomists for standard genome sequencing and annotation.</title>
        <authorList>
            <consortium name="The Broad Institute Genomics Platform"/>
            <consortium name="The Broad Institute Genome Sequencing Center for Infectious Disease"/>
            <person name="Wu L."/>
            <person name="Ma J."/>
        </authorList>
    </citation>
    <scope>NUCLEOTIDE SEQUENCE [LARGE SCALE GENOMIC DNA]</scope>
    <source>
        <strain evidence="2">JCM 17979</strain>
    </source>
</reference>
<sequence>MGSAPGTEPVTASRHRLLDTGFSTRGRRNLGTVRGVSLPDDGLVVVVKQDCPTCRLVAPVLGDLAATVYSQDDPAFPAGVGVLDDTDLDASVALGIDVVPTLLRREHGVETQRAEGWDRDRWRELSGVADLGTDLPDWKPGCGSRTHDPEVADAMLVRTRGHELAARRVELAGLEDEAEALYDRGWTDGLPVVAPTPPRVLRMLAGTTRASDEVVAVVPPNLVPATVEKVAINAVLAGCRPEYLPVVLAAVEAACAEEFNAHGLLATTWGAGPAVLVHGPIARRIGVNAGGNALGQGTRANATIGRALQLVIRNVGGGRPGEVDRATLGQPGKVGLCFAEDEDASPWEPLSVSRGVPAGASAVTVFAAEGARGVVDQISRTPGSLARSLAAALRGVGHPKLAPGFDAVLVLPPEHVAVFAEAGWDRARFTAALDELLLIPPEELVRGAGGIEEGVPAPRRPHPKFRPGGLLVAVAGGGAGKFSTVIGGWVGGPGGSSPVTRLIEE</sequence>
<proteinExistence type="predicted"/>
<dbReference type="InterPro" id="IPR036249">
    <property type="entry name" value="Thioredoxin-like_sf"/>
</dbReference>